<dbReference type="InterPro" id="IPR023393">
    <property type="entry name" value="START-like_dom_sf"/>
</dbReference>
<dbReference type="PROSITE" id="PS50003">
    <property type="entry name" value="PH_DOMAIN"/>
    <property type="match status" value="1"/>
</dbReference>
<dbReference type="SMART" id="SM00233">
    <property type="entry name" value="PH"/>
    <property type="match status" value="1"/>
</dbReference>
<evidence type="ECO:0000256" key="10">
    <source>
        <dbReference type="ARBA" id="ARBA00023054"/>
    </source>
</evidence>
<evidence type="ECO:0000313" key="17">
    <source>
        <dbReference type="Proteomes" id="UP000593567"/>
    </source>
</evidence>
<dbReference type="SMART" id="SM00234">
    <property type="entry name" value="START"/>
    <property type="match status" value="1"/>
</dbReference>
<feature type="compositionally biased region" description="Polar residues" evidence="13">
    <location>
        <begin position="229"/>
        <end position="250"/>
    </location>
</feature>
<dbReference type="PANTHER" id="PTHR19308:SF53">
    <property type="entry name" value="CERAMIDE TRANSFER PROTEIN"/>
    <property type="match status" value="1"/>
</dbReference>
<dbReference type="FunFam" id="3.30.530.20:FF:000003">
    <property type="entry name" value="Collagen type IV alpha-3-binding protein-like protein"/>
    <property type="match status" value="1"/>
</dbReference>
<dbReference type="InterPro" id="IPR011993">
    <property type="entry name" value="PH-like_dom_sf"/>
</dbReference>
<feature type="domain" description="START" evidence="15">
    <location>
        <begin position="426"/>
        <end position="629"/>
    </location>
</feature>
<reference evidence="16" key="1">
    <citation type="submission" date="2020-06" db="EMBL/GenBank/DDBJ databases">
        <title>Draft genome of Bugula neritina, a colonial animal packing powerful symbionts and potential medicines.</title>
        <authorList>
            <person name="Rayko M."/>
        </authorList>
    </citation>
    <scope>NUCLEOTIDE SEQUENCE [LARGE SCALE GENOMIC DNA]</scope>
    <source>
        <strain evidence="16">Kwan_BN1</strain>
    </source>
</reference>
<comment type="subcellular location">
    <subcellularLocation>
        <location evidence="3">Cytoplasm</location>
    </subcellularLocation>
    <subcellularLocation>
        <location evidence="2">Endoplasmic reticulum</location>
    </subcellularLocation>
    <subcellularLocation>
        <location evidence="4">Golgi apparatus</location>
    </subcellularLocation>
</comment>
<keyword evidence="8" id="KW-0256">Endoplasmic reticulum</keyword>
<evidence type="ECO:0000256" key="4">
    <source>
        <dbReference type="ARBA" id="ARBA00004555"/>
    </source>
</evidence>
<dbReference type="Gene3D" id="3.30.530.20">
    <property type="match status" value="1"/>
</dbReference>
<comment type="catalytic activity">
    <reaction evidence="1">
        <text>N-hexadecanoylsphing-4-enine(in) = N-hexadecanoylsphing-4-enine(out)</text>
        <dbReference type="Rhea" id="RHEA:45720"/>
        <dbReference type="ChEBI" id="CHEBI:72959"/>
    </reaction>
</comment>
<comment type="caution">
    <text evidence="16">The sequence shown here is derived from an EMBL/GenBank/DDBJ whole genome shotgun (WGS) entry which is preliminary data.</text>
</comment>
<dbReference type="InterPro" id="IPR002913">
    <property type="entry name" value="START_lipid-bd_dom"/>
</dbReference>
<evidence type="ECO:0000256" key="3">
    <source>
        <dbReference type="ARBA" id="ARBA00004496"/>
    </source>
</evidence>
<accession>A0A7J7J318</accession>
<dbReference type="EMBL" id="VXIV02003194">
    <property type="protein sequence ID" value="KAF6020074.1"/>
    <property type="molecule type" value="Genomic_DNA"/>
</dbReference>
<keyword evidence="9" id="KW-0333">Golgi apparatus</keyword>
<evidence type="ECO:0000256" key="9">
    <source>
        <dbReference type="ARBA" id="ARBA00023034"/>
    </source>
</evidence>
<dbReference type="Proteomes" id="UP000593567">
    <property type="component" value="Unassembled WGS sequence"/>
</dbReference>
<proteinExistence type="predicted"/>
<dbReference type="OrthoDB" id="14833at2759"/>
<dbReference type="InterPro" id="IPR001849">
    <property type="entry name" value="PH_domain"/>
</dbReference>
<dbReference type="InterPro" id="IPR051213">
    <property type="entry name" value="START_lipid_transfer"/>
</dbReference>
<keyword evidence="17" id="KW-1185">Reference proteome</keyword>
<organism evidence="16 17">
    <name type="scientific">Bugula neritina</name>
    <name type="common">Brown bryozoan</name>
    <name type="synonym">Sertularia neritina</name>
    <dbReference type="NCBI Taxonomy" id="10212"/>
    <lineage>
        <taxon>Eukaryota</taxon>
        <taxon>Metazoa</taxon>
        <taxon>Spiralia</taxon>
        <taxon>Lophotrochozoa</taxon>
        <taxon>Bryozoa</taxon>
        <taxon>Gymnolaemata</taxon>
        <taxon>Cheilostomatida</taxon>
        <taxon>Flustrina</taxon>
        <taxon>Buguloidea</taxon>
        <taxon>Bugulidae</taxon>
        <taxon>Bugula</taxon>
    </lineage>
</organism>
<keyword evidence="10" id="KW-0175">Coiled coil</keyword>
<protein>
    <recommendedName>
        <fullName evidence="5">Ceramide transfer protein</fullName>
    </recommendedName>
    <alternativeName>
        <fullName evidence="12">Collagen type IV alpha-3-binding protein</fullName>
    </alternativeName>
</protein>
<dbReference type="CDD" id="cd13283">
    <property type="entry name" value="PH_GPBP"/>
    <property type="match status" value="1"/>
</dbReference>
<dbReference type="CDD" id="cd08872">
    <property type="entry name" value="START_STARD11-like"/>
    <property type="match status" value="1"/>
</dbReference>
<evidence type="ECO:0000313" key="16">
    <source>
        <dbReference type="EMBL" id="KAF6020074.1"/>
    </source>
</evidence>
<dbReference type="GO" id="GO:0005783">
    <property type="term" value="C:endoplasmic reticulum"/>
    <property type="evidence" value="ECO:0007669"/>
    <property type="project" value="UniProtKB-SubCell"/>
</dbReference>
<dbReference type="GO" id="GO:0008289">
    <property type="term" value="F:lipid binding"/>
    <property type="evidence" value="ECO:0007669"/>
    <property type="project" value="InterPro"/>
</dbReference>
<keyword evidence="7" id="KW-0963">Cytoplasm</keyword>
<evidence type="ECO:0000256" key="6">
    <source>
        <dbReference type="ARBA" id="ARBA00022448"/>
    </source>
</evidence>
<dbReference type="PROSITE" id="PS50848">
    <property type="entry name" value="START"/>
    <property type="match status" value="1"/>
</dbReference>
<dbReference type="Gene3D" id="2.30.29.30">
    <property type="entry name" value="Pleckstrin-homology domain (PH domain)/Phosphotyrosine-binding domain (PTB)"/>
    <property type="match status" value="1"/>
</dbReference>
<evidence type="ECO:0000256" key="13">
    <source>
        <dbReference type="SAM" id="MobiDB-lite"/>
    </source>
</evidence>
<dbReference type="SUPFAM" id="SSF55961">
    <property type="entry name" value="Bet v1-like"/>
    <property type="match status" value="1"/>
</dbReference>
<name>A0A7J7J318_BUGNE</name>
<dbReference type="PANTHER" id="PTHR19308">
    <property type="entry name" value="PHOSPHATIDYLCHOLINE TRANSFER PROTEIN"/>
    <property type="match status" value="1"/>
</dbReference>
<evidence type="ECO:0000256" key="12">
    <source>
        <dbReference type="ARBA" id="ARBA00031527"/>
    </source>
</evidence>
<evidence type="ECO:0000256" key="8">
    <source>
        <dbReference type="ARBA" id="ARBA00022824"/>
    </source>
</evidence>
<feature type="domain" description="PH" evidence="14">
    <location>
        <begin position="39"/>
        <end position="133"/>
    </location>
</feature>
<dbReference type="Pfam" id="PF01852">
    <property type="entry name" value="START"/>
    <property type="match status" value="1"/>
</dbReference>
<evidence type="ECO:0000256" key="7">
    <source>
        <dbReference type="ARBA" id="ARBA00022490"/>
    </source>
</evidence>
<dbReference type="Pfam" id="PF00169">
    <property type="entry name" value="PH"/>
    <property type="match status" value="1"/>
</dbReference>
<sequence length="635" mass="71743">MAYKPRLELLDNGDVISGGKDILSDTDESEEEELVDDGLPQLTGTLNKWTNYLHGWQERYFVLKDGTLTYFKSETDRSFGCRGAVSLSRAIISCHPVDECRFDINVNDNVWYLRTETADDRVIWFNAVDLHRQTDSGYGSLNSLKRHGSLLSITSATSISNASASSMKRGRGLPEKLAELETFRDILCRQVDTLQGYFDACSQALSVLQKNKTSVHDIAHEDIDDTGSDDVSNGELSNSEHSQNIFSSTGSEEDGEQNPDLVTIFQQHGAHAIDFKGEAITFKATTAGIISTLSHCMELMGQREESWKKKYEREVEKRKKVEDLYKSYKDSSKKPIVIGGPDYEEGPTCVINEEEFFDAVDASLDKLESDAELERAKELLSRNIIRHTPQANTPGATLSLSSSHKLYEEINAVVAEHIKYSGFTIDDGVWEAIHEEGEMKVYRREMEEDGMIVDPLKAVHCVKGITGHELCHYFWDVSVRMEWEGTLESTNTVEVVSDDTVITHQTHKRVWPTTQRDAVFWSHIRHIAGNDENSPDMWMVCNYSTDHDKAQPSKCVRVKMNVAMVCETMVTPRADGKPSTREDLTCRVQYAAYVNPGGWAPPSVLRAVYKREYPKFLKRFTQYVTNATADKPIMF</sequence>
<dbReference type="GO" id="GO:0005794">
    <property type="term" value="C:Golgi apparatus"/>
    <property type="evidence" value="ECO:0007669"/>
    <property type="project" value="UniProtKB-SubCell"/>
</dbReference>
<keyword evidence="11" id="KW-0445">Lipid transport</keyword>
<evidence type="ECO:0000256" key="5">
    <source>
        <dbReference type="ARBA" id="ARBA00021440"/>
    </source>
</evidence>
<evidence type="ECO:0000256" key="11">
    <source>
        <dbReference type="ARBA" id="ARBA00023055"/>
    </source>
</evidence>
<dbReference type="SUPFAM" id="SSF50729">
    <property type="entry name" value="PH domain-like"/>
    <property type="match status" value="1"/>
</dbReference>
<dbReference type="InterPro" id="IPR041952">
    <property type="entry name" value="STARD11_START"/>
</dbReference>
<evidence type="ECO:0000256" key="1">
    <source>
        <dbReference type="ARBA" id="ARBA00000074"/>
    </source>
</evidence>
<gene>
    <name evidence="16" type="ORF">EB796_021621</name>
</gene>
<evidence type="ECO:0000256" key="2">
    <source>
        <dbReference type="ARBA" id="ARBA00004240"/>
    </source>
</evidence>
<keyword evidence="6" id="KW-0813">Transport</keyword>
<evidence type="ECO:0000259" key="15">
    <source>
        <dbReference type="PROSITE" id="PS50848"/>
    </source>
</evidence>
<evidence type="ECO:0000259" key="14">
    <source>
        <dbReference type="PROSITE" id="PS50003"/>
    </source>
</evidence>
<feature type="region of interest" description="Disordered" evidence="13">
    <location>
        <begin position="222"/>
        <end position="257"/>
    </location>
</feature>
<dbReference type="GO" id="GO:0035621">
    <property type="term" value="P:ER to Golgi ceramide transport"/>
    <property type="evidence" value="ECO:0007669"/>
    <property type="project" value="TreeGrafter"/>
</dbReference>
<dbReference type="AlphaFoldDB" id="A0A7J7J318"/>